<evidence type="ECO:0000256" key="1">
    <source>
        <dbReference type="ARBA" id="ARBA00004210"/>
    </source>
</evidence>
<feature type="compositionally biased region" description="Basic and acidic residues" evidence="4">
    <location>
        <begin position="527"/>
        <end position="545"/>
    </location>
</feature>
<evidence type="ECO:0000313" key="8">
    <source>
        <dbReference type="Proteomes" id="UP001153737"/>
    </source>
</evidence>
<feature type="region of interest" description="Disordered" evidence="4">
    <location>
        <begin position="336"/>
        <end position="441"/>
    </location>
</feature>
<gene>
    <name evidence="7" type="ORF">PHAECO_LOCUS5487</name>
</gene>
<sequence length="609" mass="65533">MVMEAPPSPQSVGREFVRQYYTLLNKAPTHLHRFYNHQSSFIHGGLDPPNRETSPVIGQKQIHQKIQQLNFRDCHAKITQVDSQATLGNGVVVQVTGELSNAGQPMRRFTQTFVLAAQSPKKYYVHNDIFRYQDEIVSEEDEEEGEEEEEEDEGCEGDGRSDQEEDVQGGQVMMDAQLPINQPPVPPYYPNAGQMPAGIPPVPIHHSQQQQPQHVINAQAVPTVNGAIHPDDINNINVMQGQVPTHVPAAQVVQAPGAPMPGMPQGSVPTPIPPAPIEEQHQHQQQLGMEERMEDHVEADWADYGAEEAKLEVEEDSNVLESSSNEPKTYANLLKSGGAVPFAGPPAPQQQQHQPPLAAPSFVSTAQPPRSASPPPASGGYQPMGGRPGGPSGRPGGPRGAGQGQSRMPGRQDSVGRGGSMGGGRSSMNEDVPYEDRRRSQSQTFNDVNQLFLGNLPHCAGEDDLRAIFADFGAILDLRVHSKPSNNGKVGGAPVGRAPPNYGFITFETQQGVQNCLQAKPIYYPKDDKNGTLLNVEEKKTKDRPSYGGGRPNTDGRGGGRGDNGGPRRGGMGGMGGSTRGGLGPNRPNAYSSRGGGPPNRGPNAYNRR</sequence>
<proteinExistence type="predicted"/>
<dbReference type="PROSITE" id="PS50102">
    <property type="entry name" value="RRM"/>
    <property type="match status" value="1"/>
</dbReference>
<protein>
    <recommendedName>
        <fullName evidence="9">Rasputin</fullName>
    </recommendedName>
</protein>
<dbReference type="Gene3D" id="3.10.450.50">
    <property type="match status" value="1"/>
</dbReference>
<evidence type="ECO:0000313" key="7">
    <source>
        <dbReference type="EMBL" id="CAH1154981.1"/>
    </source>
</evidence>
<feature type="domain" description="NTF2" evidence="6">
    <location>
        <begin position="12"/>
        <end position="132"/>
    </location>
</feature>
<name>A0A9P0DR09_PHACE</name>
<evidence type="ECO:0008006" key="9">
    <source>
        <dbReference type="Google" id="ProtNLM"/>
    </source>
</evidence>
<dbReference type="SUPFAM" id="SSF54427">
    <property type="entry name" value="NTF2-like"/>
    <property type="match status" value="1"/>
</dbReference>
<dbReference type="GO" id="GO:0003729">
    <property type="term" value="F:mRNA binding"/>
    <property type="evidence" value="ECO:0007669"/>
    <property type="project" value="TreeGrafter"/>
</dbReference>
<dbReference type="InterPro" id="IPR032710">
    <property type="entry name" value="NTF2-like_dom_sf"/>
</dbReference>
<feature type="region of interest" description="Disordered" evidence="4">
    <location>
        <begin position="527"/>
        <end position="609"/>
    </location>
</feature>
<dbReference type="OrthoDB" id="339151at2759"/>
<dbReference type="InterPro" id="IPR002075">
    <property type="entry name" value="NTF2_dom"/>
</dbReference>
<feature type="compositionally biased region" description="Low complexity" evidence="4">
    <location>
        <begin position="349"/>
        <end position="370"/>
    </location>
</feature>
<reference evidence="7" key="2">
    <citation type="submission" date="2022-10" db="EMBL/GenBank/DDBJ databases">
        <authorList>
            <consortium name="ENA_rothamsted_submissions"/>
            <consortium name="culmorum"/>
            <person name="King R."/>
        </authorList>
    </citation>
    <scope>NUCLEOTIDE SEQUENCE</scope>
</reference>
<dbReference type="GO" id="GO:0010494">
    <property type="term" value="C:cytoplasmic stress granule"/>
    <property type="evidence" value="ECO:0007669"/>
    <property type="project" value="UniProtKB-SubCell"/>
</dbReference>
<evidence type="ECO:0000256" key="3">
    <source>
        <dbReference type="PROSITE-ProRule" id="PRU00176"/>
    </source>
</evidence>
<organism evidence="7 8">
    <name type="scientific">Phaedon cochleariae</name>
    <name type="common">Mustard beetle</name>
    <dbReference type="NCBI Taxonomy" id="80249"/>
    <lineage>
        <taxon>Eukaryota</taxon>
        <taxon>Metazoa</taxon>
        <taxon>Ecdysozoa</taxon>
        <taxon>Arthropoda</taxon>
        <taxon>Hexapoda</taxon>
        <taxon>Insecta</taxon>
        <taxon>Pterygota</taxon>
        <taxon>Neoptera</taxon>
        <taxon>Endopterygota</taxon>
        <taxon>Coleoptera</taxon>
        <taxon>Polyphaga</taxon>
        <taxon>Cucujiformia</taxon>
        <taxon>Chrysomeloidea</taxon>
        <taxon>Chrysomelidae</taxon>
        <taxon>Chrysomelinae</taxon>
        <taxon>Chrysomelini</taxon>
        <taxon>Phaedon</taxon>
    </lineage>
</organism>
<feature type="compositionally biased region" description="Gly residues" evidence="4">
    <location>
        <begin position="416"/>
        <end position="425"/>
    </location>
</feature>
<dbReference type="Pfam" id="PF02136">
    <property type="entry name" value="NTF2"/>
    <property type="match status" value="1"/>
</dbReference>
<dbReference type="InterPro" id="IPR000504">
    <property type="entry name" value="RRM_dom"/>
</dbReference>
<dbReference type="FunFam" id="3.10.450.50:FF:000010">
    <property type="entry name" value="Ras GTPase-activating protein-binding protein"/>
    <property type="match status" value="1"/>
</dbReference>
<dbReference type="Gene3D" id="3.30.70.330">
    <property type="match status" value="1"/>
</dbReference>
<dbReference type="InterPro" id="IPR039539">
    <property type="entry name" value="Ras_GTPase_bind_prot"/>
</dbReference>
<dbReference type="GO" id="GO:0005829">
    <property type="term" value="C:cytosol"/>
    <property type="evidence" value="ECO:0007669"/>
    <property type="project" value="TreeGrafter"/>
</dbReference>
<feature type="compositionally biased region" description="Acidic residues" evidence="4">
    <location>
        <begin position="138"/>
        <end position="156"/>
    </location>
</feature>
<dbReference type="CDD" id="cd00780">
    <property type="entry name" value="NTF2"/>
    <property type="match status" value="1"/>
</dbReference>
<dbReference type="GO" id="GO:1990904">
    <property type="term" value="C:ribonucleoprotein complex"/>
    <property type="evidence" value="ECO:0007669"/>
    <property type="project" value="TreeGrafter"/>
</dbReference>
<dbReference type="InterPro" id="IPR012677">
    <property type="entry name" value="Nucleotide-bd_a/b_plait_sf"/>
</dbReference>
<comment type="subcellular location">
    <subcellularLocation>
        <location evidence="1">Cytoplasm</location>
        <location evidence="1">Stress granule</location>
    </subcellularLocation>
</comment>
<dbReference type="Pfam" id="PF00076">
    <property type="entry name" value="RRM_1"/>
    <property type="match status" value="1"/>
</dbReference>
<accession>A0A9P0DR09</accession>
<evidence type="ECO:0000259" key="5">
    <source>
        <dbReference type="PROSITE" id="PS50102"/>
    </source>
</evidence>
<dbReference type="Proteomes" id="UP001153737">
    <property type="component" value="Chromosome 17"/>
</dbReference>
<feature type="compositionally biased region" description="Gly residues" evidence="4">
    <location>
        <begin position="382"/>
        <end position="403"/>
    </location>
</feature>
<dbReference type="PANTHER" id="PTHR10693:SF20">
    <property type="entry name" value="AT27578P"/>
    <property type="match status" value="1"/>
</dbReference>
<dbReference type="AlphaFoldDB" id="A0A9P0DR09"/>
<keyword evidence="8" id="KW-1185">Reference proteome</keyword>
<evidence type="ECO:0000259" key="6">
    <source>
        <dbReference type="PROSITE" id="PS50177"/>
    </source>
</evidence>
<feature type="domain" description="RRM" evidence="5">
    <location>
        <begin position="449"/>
        <end position="541"/>
    </location>
</feature>
<evidence type="ECO:0000256" key="2">
    <source>
        <dbReference type="ARBA" id="ARBA00022884"/>
    </source>
</evidence>
<dbReference type="PROSITE" id="PS50177">
    <property type="entry name" value="NTF2_DOMAIN"/>
    <property type="match status" value="1"/>
</dbReference>
<feature type="region of interest" description="Disordered" evidence="4">
    <location>
        <begin position="312"/>
        <end position="331"/>
    </location>
</feature>
<feature type="region of interest" description="Disordered" evidence="4">
    <location>
        <begin position="138"/>
        <end position="168"/>
    </location>
</feature>
<dbReference type="EMBL" id="OU896723">
    <property type="protein sequence ID" value="CAH1154981.1"/>
    <property type="molecule type" value="Genomic_DNA"/>
</dbReference>
<keyword evidence="2 3" id="KW-0694">RNA-binding</keyword>
<dbReference type="SMART" id="SM00360">
    <property type="entry name" value="RRM"/>
    <property type="match status" value="1"/>
</dbReference>
<dbReference type="SUPFAM" id="SSF54928">
    <property type="entry name" value="RNA-binding domain, RBD"/>
    <property type="match status" value="1"/>
</dbReference>
<dbReference type="PANTHER" id="PTHR10693">
    <property type="entry name" value="RAS GTPASE-ACTIVATING PROTEIN-BINDING PROTEIN"/>
    <property type="match status" value="1"/>
</dbReference>
<evidence type="ECO:0000256" key="4">
    <source>
        <dbReference type="SAM" id="MobiDB-lite"/>
    </source>
</evidence>
<dbReference type="InterPro" id="IPR035979">
    <property type="entry name" value="RBD_domain_sf"/>
</dbReference>
<reference evidence="7" key="1">
    <citation type="submission" date="2022-01" db="EMBL/GenBank/DDBJ databases">
        <authorList>
            <person name="King R."/>
        </authorList>
    </citation>
    <scope>NUCLEOTIDE SEQUENCE</scope>
</reference>
<dbReference type="InterPro" id="IPR018222">
    <property type="entry name" value="Nuclear_transport_factor_2_euk"/>
</dbReference>
<feature type="compositionally biased region" description="Gly residues" evidence="4">
    <location>
        <begin position="547"/>
        <end position="584"/>
    </location>
</feature>